<comment type="caution">
    <text evidence="1">The sequence shown here is derived from an EMBL/GenBank/DDBJ whole genome shotgun (WGS) entry which is preliminary data.</text>
</comment>
<accession>A0ABW0Q113</accession>
<gene>
    <name evidence="1" type="ORF">ACFPP9_22280</name>
</gene>
<evidence type="ECO:0000313" key="1">
    <source>
        <dbReference type="EMBL" id="MFC5518519.1"/>
    </source>
</evidence>
<dbReference type="RefSeq" id="WP_266344715.1">
    <property type="nucleotide sequence ID" value="NZ_JAPKNH010000005.1"/>
</dbReference>
<reference evidence="2" key="1">
    <citation type="journal article" date="2019" name="Int. J. Syst. Evol. Microbiol.">
        <title>The Global Catalogue of Microorganisms (GCM) 10K type strain sequencing project: providing services to taxonomists for standard genome sequencing and annotation.</title>
        <authorList>
            <consortium name="The Broad Institute Genomics Platform"/>
            <consortium name="The Broad Institute Genome Sequencing Center for Infectious Disease"/>
            <person name="Wu L."/>
            <person name="Ma J."/>
        </authorList>
    </citation>
    <scope>NUCLEOTIDE SEQUENCE [LARGE SCALE GENOMIC DNA]</scope>
    <source>
        <strain evidence="2">KACC 12633</strain>
    </source>
</reference>
<organism evidence="1 2">
    <name type="scientific">Kaistia terrae</name>
    <dbReference type="NCBI Taxonomy" id="537017"/>
    <lineage>
        <taxon>Bacteria</taxon>
        <taxon>Pseudomonadati</taxon>
        <taxon>Pseudomonadota</taxon>
        <taxon>Alphaproteobacteria</taxon>
        <taxon>Hyphomicrobiales</taxon>
        <taxon>Kaistiaceae</taxon>
        <taxon>Kaistia</taxon>
    </lineage>
</organism>
<protein>
    <submittedName>
        <fullName evidence="1">Uncharacterized protein</fullName>
    </submittedName>
</protein>
<evidence type="ECO:0000313" key="2">
    <source>
        <dbReference type="Proteomes" id="UP001596150"/>
    </source>
</evidence>
<dbReference type="Proteomes" id="UP001596150">
    <property type="component" value="Unassembled WGS sequence"/>
</dbReference>
<keyword evidence="2" id="KW-1185">Reference proteome</keyword>
<name>A0ABW0Q113_9HYPH</name>
<sequence>MGKALQESYPSTLSSRFTVGRDAEGQWVVCDRLGLVGGLFADRASAVHFALVESDHCPGAVCCAAEDEVLRFSVVFEAPSAAKPAPSLRA</sequence>
<proteinExistence type="predicted"/>
<dbReference type="EMBL" id="JBHSML010000014">
    <property type="protein sequence ID" value="MFC5518519.1"/>
    <property type="molecule type" value="Genomic_DNA"/>
</dbReference>